<organism evidence="1 2">
    <name type="scientific">Williamsia limnetica</name>
    <dbReference type="NCBI Taxonomy" id="882452"/>
    <lineage>
        <taxon>Bacteria</taxon>
        <taxon>Bacillati</taxon>
        <taxon>Actinomycetota</taxon>
        <taxon>Actinomycetes</taxon>
        <taxon>Mycobacteriales</taxon>
        <taxon>Nocardiaceae</taxon>
        <taxon>Williamsia</taxon>
    </lineage>
</organism>
<keyword evidence="2" id="KW-1185">Reference proteome</keyword>
<evidence type="ECO:0000313" key="1">
    <source>
        <dbReference type="EMBL" id="PYE11112.1"/>
    </source>
</evidence>
<dbReference type="Proteomes" id="UP000247591">
    <property type="component" value="Unassembled WGS sequence"/>
</dbReference>
<proteinExistence type="predicted"/>
<name>A0A318RF79_WILLI</name>
<reference evidence="1 2" key="1">
    <citation type="submission" date="2018-06" db="EMBL/GenBank/DDBJ databases">
        <title>Genomic Encyclopedia of Type Strains, Phase IV (KMG-IV): sequencing the most valuable type-strain genomes for metagenomic binning, comparative biology and taxonomic classification.</title>
        <authorList>
            <person name="Goeker M."/>
        </authorList>
    </citation>
    <scope>NUCLEOTIDE SEQUENCE [LARGE SCALE GENOMIC DNA]</scope>
    <source>
        <strain evidence="1 2">DSM 45521</strain>
    </source>
</reference>
<dbReference type="EMBL" id="QJSP01000042">
    <property type="protein sequence ID" value="PYE11112.1"/>
    <property type="molecule type" value="Genomic_DNA"/>
</dbReference>
<sequence length="46" mass="5004">MVSTLGEILVVKMFRRFGMLAVIGCGGLGRDHRAIEVGNILFTTHS</sequence>
<protein>
    <submittedName>
        <fullName evidence="1">Uncharacterized protein</fullName>
    </submittedName>
</protein>
<dbReference type="AlphaFoldDB" id="A0A318RF79"/>
<accession>A0A318RF79</accession>
<gene>
    <name evidence="1" type="ORF">DFR67_1424</name>
</gene>
<comment type="caution">
    <text evidence="1">The sequence shown here is derived from an EMBL/GenBank/DDBJ whole genome shotgun (WGS) entry which is preliminary data.</text>
</comment>
<evidence type="ECO:0000313" key="2">
    <source>
        <dbReference type="Proteomes" id="UP000247591"/>
    </source>
</evidence>